<dbReference type="InterPro" id="IPR019949">
    <property type="entry name" value="CmoO-like"/>
</dbReference>
<dbReference type="STRING" id="1300222.I532_05205"/>
<dbReference type="FunFam" id="3.20.20.30:FF:000002">
    <property type="entry name" value="LLM class flavin-dependent oxidoreductase"/>
    <property type="match status" value="1"/>
</dbReference>
<keyword evidence="4" id="KW-1185">Reference proteome</keyword>
<sequence length="342" mass="37735">MSIRLSILDQSQIGKGESAEEAFLHTITLAQTAEELGYHRFWVSEHHNSDDVVGSSPEVLLAYLAAKTKRIRLGSGGVMLQHYSPYKVAENFNVLAALAPGRIDLGIGRAPGGLPLSTRALQQEGGTSKPLEEKLKELDAYLHNRIEETHRLFGLRATPIPQTPAPIYLLGTSTSSAELAAQAGLPYVFAQFINGDEAVIRAAFIRYRERFSAKSPAEAAKREAILALSVIVAATDREAREWASEYKNVKIHLEGGRTLTVNSIEAAEAFGVQSGEKYRIEVKEANIIAGSQNTVRNKLLELQRVYQVDELIITVPLKDFHRRLDSYVQVKEAFADESIPSR</sequence>
<dbReference type="InterPro" id="IPR050766">
    <property type="entry name" value="Bact_Lucif_Oxidored"/>
</dbReference>
<dbReference type="Gene3D" id="3.20.20.30">
    <property type="entry name" value="Luciferase-like domain"/>
    <property type="match status" value="1"/>
</dbReference>
<dbReference type="GO" id="GO:0005829">
    <property type="term" value="C:cytosol"/>
    <property type="evidence" value="ECO:0007669"/>
    <property type="project" value="TreeGrafter"/>
</dbReference>
<gene>
    <name evidence="3" type="ORF">I532_05205</name>
</gene>
<dbReference type="InterPro" id="IPR036661">
    <property type="entry name" value="Luciferase-like_sf"/>
</dbReference>
<organism evidence="3 4">
    <name type="scientific">Brevibacillus borstelensis AK1</name>
    <dbReference type="NCBI Taxonomy" id="1300222"/>
    <lineage>
        <taxon>Bacteria</taxon>
        <taxon>Bacillati</taxon>
        <taxon>Bacillota</taxon>
        <taxon>Bacilli</taxon>
        <taxon>Bacillales</taxon>
        <taxon>Paenibacillaceae</taxon>
        <taxon>Brevibacillus</taxon>
    </lineage>
</organism>
<accession>M8DIG5</accession>
<dbReference type="PANTHER" id="PTHR30137:SF19">
    <property type="entry name" value="LUCIFERASE-LIKE MONOOXYGENASE"/>
    <property type="match status" value="1"/>
</dbReference>
<evidence type="ECO:0000313" key="3">
    <source>
        <dbReference type="EMBL" id="EMT53383.1"/>
    </source>
</evidence>
<comment type="caution">
    <text evidence="3">The sequence shown here is derived from an EMBL/GenBank/DDBJ whole genome shotgun (WGS) entry which is preliminary data.</text>
</comment>
<protein>
    <recommendedName>
        <fullName evidence="2">Luciferase-like domain-containing protein</fullName>
    </recommendedName>
</protein>
<evidence type="ECO:0000259" key="2">
    <source>
        <dbReference type="Pfam" id="PF00296"/>
    </source>
</evidence>
<dbReference type="PATRIC" id="fig|1300222.3.peg.1064"/>
<dbReference type="RefSeq" id="WP_003386839.1">
    <property type="nucleotide sequence ID" value="NZ_APBN01000002.1"/>
</dbReference>
<dbReference type="EMBL" id="APBN01000002">
    <property type="protein sequence ID" value="EMT53383.1"/>
    <property type="molecule type" value="Genomic_DNA"/>
</dbReference>
<dbReference type="InterPro" id="IPR011251">
    <property type="entry name" value="Luciferase-like_dom"/>
</dbReference>
<dbReference type="AlphaFoldDB" id="M8DIG5"/>
<dbReference type="PANTHER" id="PTHR30137">
    <property type="entry name" value="LUCIFERASE-LIKE MONOOXYGENASE"/>
    <property type="match status" value="1"/>
</dbReference>
<dbReference type="Pfam" id="PF00296">
    <property type="entry name" value="Bac_luciferase"/>
    <property type="match status" value="1"/>
</dbReference>
<name>M8DIG5_9BACL</name>
<reference evidence="3 4" key="1">
    <citation type="submission" date="2013-03" db="EMBL/GenBank/DDBJ databases">
        <title>Assembly of a new bacterial strain Brevibacillus borstelensis AK1.</title>
        <authorList>
            <person name="Rajan I."/>
            <person name="PoliReddy D."/>
            <person name="Sugumar T."/>
            <person name="Rathinam K."/>
            <person name="Alqarawi S."/>
            <person name="Khalil A.B."/>
            <person name="Sivakumar N."/>
        </authorList>
    </citation>
    <scope>NUCLEOTIDE SEQUENCE [LARGE SCALE GENOMIC DNA]</scope>
    <source>
        <strain evidence="3 4">AK1</strain>
    </source>
</reference>
<proteinExistence type="predicted"/>
<evidence type="ECO:0000313" key="4">
    <source>
        <dbReference type="Proteomes" id="UP000012081"/>
    </source>
</evidence>
<dbReference type="GO" id="GO:0016705">
    <property type="term" value="F:oxidoreductase activity, acting on paired donors, with incorporation or reduction of molecular oxygen"/>
    <property type="evidence" value="ECO:0007669"/>
    <property type="project" value="InterPro"/>
</dbReference>
<dbReference type="SUPFAM" id="SSF51679">
    <property type="entry name" value="Bacterial luciferase-like"/>
    <property type="match status" value="1"/>
</dbReference>
<dbReference type="NCBIfam" id="TIGR03558">
    <property type="entry name" value="oxido_grp_1"/>
    <property type="match status" value="1"/>
</dbReference>
<dbReference type="Proteomes" id="UP000012081">
    <property type="component" value="Unassembled WGS sequence"/>
</dbReference>
<comment type="similarity">
    <text evidence="1">To bacterial alkanal monooxygenase alpha and beta chains.</text>
</comment>
<feature type="domain" description="Luciferase-like" evidence="2">
    <location>
        <begin position="4"/>
        <end position="304"/>
    </location>
</feature>
<evidence type="ECO:0000256" key="1">
    <source>
        <dbReference type="ARBA" id="ARBA00007789"/>
    </source>
</evidence>